<dbReference type="InterPro" id="IPR005618">
    <property type="entry name" value="OMPW"/>
</dbReference>
<keyword evidence="1" id="KW-0732">Signal</keyword>
<feature type="chain" id="PRO_5003613536" evidence="1">
    <location>
        <begin position="24"/>
        <end position="219"/>
    </location>
</feature>
<dbReference type="SUPFAM" id="SSF56925">
    <property type="entry name" value="OMPA-like"/>
    <property type="match status" value="1"/>
</dbReference>
<evidence type="ECO:0000313" key="3">
    <source>
        <dbReference type="Proteomes" id="UP000005234"/>
    </source>
</evidence>
<dbReference type="PANTHER" id="PTHR36920:SF1">
    <property type="entry name" value="OUTER MEMBRANE PROTEIN W"/>
    <property type="match status" value="1"/>
</dbReference>
<dbReference type="GO" id="GO:0019867">
    <property type="term" value="C:outer membrane"/>
    <property type="evidence" value="ECO:0007669"/>
    <property type="project" value="InterPro"/>
</dbReference>
<name>H8KZ46_FRAAD</name>
<dbReference type="Pfam" id="PF03922">
    <property type="entry name" value="OmpW"/>
    <property type="match status" value="1"/>
</dbReference>
<dbReference type="KEGG" id="fau:Fraau_0026"/>
<protein>
    <submittedName>
        <fullName evidence="2">Outer membrane protein W</fullName>
    </submittedName>
</protein>
<reference evidence="2" key="1">
    <citation type="submission" date="2012-02" db="EMBL/GenBank/DDBJ databases">
        <title>The complete genome of Frateuria aurantia DSM 6220.</title>
        <authorList>
            <consortium name="US DOE Joint Genome Institute (JGI-PGF)"/>
            <person name="Lucas S."/>
            <person name="Copeland A."/>
            <person name="Lapidus A."/>
            <person name="Glavina del Rio T."/>
            <person name="Dalin E."/>
            <person name="Tice H."/>
            <person name="Bruce D."/>
            <person name="Goodwin L."/>
            <person name="Pitluck S."/>
            <person name="Peters L."/>
            <person name="Ovchinnikova G."/>
            <person name="Teshima H."/>
            <person name="Kyrpides N."/>
            <person name="Mavromatis K."/>
            <person name="Ivanova N."/>
            <person name="Brettin T."/>
            <person name="Detter J.C."/>
            <person name="Han C."/>
            <person name="Larimer F."/>
            <person name="Land M."/>
            <person name="Hauser L."/>
            <person name="Markowitz V."/>
            <person name="Cheng J.-F."/>
            <person name="Hugenholtz P."/>
            <person name="Woyke T."/>
            <person name="Wu D."/>
            <person name="Brambilla E."/>
            <person name="Klenk H.-P."/>
            <person name="Eisen J.A."/>
        </authorList>
    </citation>
    <scope>NUCLEOTIDE SEQUENCE</scope>
    <source>
        <strain evidence="2">DSM 6220</strain>
    </source>
</reference>
<dbReference type="OrthoDB" id="9807574at2"/>
<accession>H8KZ46</accession>
<dbReference type="eggNOG" id="COG3047">
    <property type="taxonomic scope" value="Bacteria"/>
</dbReference>
<keyword evidence="3" id="KW-1185">Reference proteome</keyword>
<dbReference type="STRING" id="767434.Fraau_0026"/>
<dbReference type="InterPro" id="IPR011250">
    <property type="entry name" value="OMP/PagP_B-barrel"/>
</dbReference>
<organism evidence="2 3">
    <name type="scientific">Frateuria aurantia (strain ATCC 33424 / DSM 6220 / KCTC 2777 / LMG 1558 / NBRC 3245 / NCIMB 13370)</name>
    <name type="common">Acetobacter aurantius</name>
    <dbReference type="NCBI Taxonomy" id="767434"/>
    <lineage>
        <taxon>Bacteria</taxon>
        <taxon>Pseudomonadati</taxon>
        <taxon>Pseudomonadota</taxon>
        <taxon>Gammaproteobacteria</taxon>
        <taxon>Lysobacterales</taxon>
        <taxon>Rhodanobacteraceae</taxon>
        <taxon>Frateuria</taxon>
    </lineage>
</organism>
<proteinExistence type="predicted"/>
<gene>
    <name evidence="2" type="ordered locus">Fraau_0026</name>
</gene>
<feature type="signal peptide" evidence="1">
    <location>
        <begin position="1"/>
        <end position="23"/>
    </location>
</feature>
<dbReference type="PANTHER" id="PTHR36920">
    <property type="match status" value="1"/>
</dbReference>
<dbReference type="AlphaFoldDB" id="H8KZ46"/>
<dbReference type="RefSeq" id="WP_014401543.1">
    <property type="nucleotide sequence ID" value="NC_017033.1"/>
</dbReference>
<evidence type="ECO:0000256" key="1">
    <source>
        <dbReference type="SAM" id="SignalP"/>
    </source>
</evidence>
<dbReference type="EMBL" id="CP003350">
    <property type="protein sequence ID" value="AFC84537.1"/>
    <property type="molecule type" value="Genomic_DNA"/>
</dbReference>
<sequence>MKALLSCTALAVALFGASHLAHADDFSTPSKQSDYNNSIDSYHWVARLGYSKVHSKPSNGQLAGMKADVGSSQRPTASIEYLLTPHWGFELLVAAPFSHTVSLNGARSAHTRQLPPVLGINYHFRVHSVVSPFVGVGANYTYFFDDKTRGGLIGNSIRVDNSWGFAAHAGVDFNISKNWLVTADVRWINLDTGVKLNGQRIGNVVVNPLVYGLSVGYRF</sequence>
<dbReference type="GO" id="GO:0055085">
    <property type="term" value="P:transmembrane transport"/>
    <property type="evidence" value="ECO:0007669"/>
    <property type="project" value="TreeGrafter"/>
</dbReference>
<evidence type="ECO:0000313" key="2">
    <source>
        <dbReference type="EMBL" id="AFC84537.1"/>
    </source>
</evidence>
<dbReference type="Proteomes" id="UP000005234">
    <property type="component" value="Chromosome"/>
</dbReference>
<dbReference type="Gene3D" id="2.40.160.20">
    <property type="match status" value="1"/>
</dbReference>
<dbReference type="HOGENOM" id="CLU_042505_1_1_6"/>